<evidence type="ECO:0000256" key="9">
    <source>
        <dbReference type="ARBA" id="ARBA00022842"/>
    </source>
</evidence>
<dbReference type="InterPro" id="IPR012340">
    <property type="entry name" value="NA-bd_OB-fold"/>
</dbReference>
<dbReference type="EC" id="6.5.1.1" evidence="1"/>
<evidence type="ECO:0000256" key="13">
    <source>
        <dbReference type="ARBA" id="ARBA00034003"/>
    </source>
</evidence>
<dbReference type="Pfam" id="PF04675">
    <property type="entry name" value="DNA_ligase_A_N"/>
    <property type="match status" value="1"/>
</dbReference>
<dbReference type="PANTHER" id="PTHR45674:SF13">
    <property type="entry name" value="DNA LIGASE-RELATED"/>
    <property type="match status" value="1"/>
</dbReference>
<dbReference type="InterPro" id="IPR026333">
    <property type="entry name" value="ATP_dep_DNA_lig_pp_1105_fam"/>
</dbReference>
<dbReference type="CDD" id="cd07897">
    <property type="entry name" value="Adenylation_DNA_ligase_Bac1"/>
    <property type="match status" value="1"/>
</dbReference>
<keyword evidence="10" id="KW-0233">DNA recombination</keyword>
<name>A0ABS5BPM7_9BACT</name>
<dbReference type="Gene3D" id="3.30.470.30">
    <property type="entry name" value="DNA ligase/mRNA capping enzyme"/>
    <property type="match status" value="1"/>
</dbReference>
<evidence type="ECO:0000256" key="2">
    <source>
        <dbReference type="ARBA" id="ARBA00022598"/>
    </source>
</evidence>
<organism evidence="15 16">
    <name type="scientific">Gemmata palustris</name>
    <dbReference type="NCBI Taxonomy" id="2822762"/>
    <lineage>
        <taxon>Bacteria</taxon>
        <taxon>Pseudomonadati</taxon>
        <taxon>Planctomycetota</taxon>
        <taxon>Planctomycetia</taxon>
        <taxon>Gemmatales</taxon>
        <taxon>Gemmataceae</taxon>
        <taxon>Gemmata</taxon>
    </lineage>
</organism>
<dbReference type="Pfam" id="PF01068">
    <property type="entry name" value="DNA_ligase_A_M"/>
    <property type="match status" value="1"/>
</dbReference>
<evidence type="ECO:0000256" key="7">
    <source>
        <dbReference type="ARBA" id="ARBA00022763"/>
    </source>
</evidence>
<keyword evidence="4" id="KW-0235">DNA replication</keyword>
<evidence type="ECO:0000256" key="10">
    <source>
        <dbReference type="ARBA" id="ARBA00023172"/>
    </source>
</evidence>
<dbReference type="EMBL" id="JAGKQQ010000001">
    <property type="protein sequence ID" value="MBP3955624.1"/>
    <property type="molecule type" value="Genomic_DNA"/>
</dbReference>
<gene>
    <name evidence="15" type="ORF">J8F10_10060</name>
</gene>
<evidence type="ECO:0000256" key="8">
    <source>
        <dbReference type="ARBA" id="ARBA00022840"/>
    </source>
</evidence>
<evidence type="ECO:0000256" key="5">
    <source>
        <dbReference type="ARBA" id="ARBA00022723"/>
    </source>
</evidence>
<evidence type="ECO:0000256" key="3">
    <source>
        <dbReference type="ARBA" id="ARBA00022618"/>
    </source>
</evidence>
<dbReference type="Proteomes" id="UP000676565">
    <property type="component" value="Unassembled WGS sequence"/>
</dbReference>
<dbReference type="PROSITE" id="PS50160">
    <property type="entry name" value="DNA_LIGASE_A3"/>
    <property type="match status" value="1"/>
</dbReference>
<evidence type="ECO:0000259" key="14">
    <source>
        <dbReference type="PROSITE" id="PS50160"/>
    </source>
</evidence>
<protein>
    <recommendedName>
        <fullName evidence="1">DNA ligase (ATP)</fullName>
        <ecNumber evidence="1">6.5.1.1</ecNumber>
    </recommendedName>
</protein>
<keyword evidence="5" id="KW-0479">Metal-binding</keyword>
<dbReference type="CDD" id="cd07972">
    <property type="entry name" value="OBF_DNA_ligase_Arch_LigB"/>
    <property type="match status" value="1"/>
</dbReference>
<dbReference type="InterPro" id="IPR012309">
    <property type="entry name" value="DNA_ligase_ATP-dep_C"/>
</dbReference>
<evidence type="ECO:0000256" key="12">
    <source>
        <dbReference type="ARBA" id="ARBA00023306"/>
    </source>
</evidence>
<dbReference type="GO" id="GO:0003910">
    <property type="term" value="F:DNA ligase (ATP) activity"/>
    <property type="evidence" value="ECO:0007669"/>
    <property type="project" value="UniProtKB-EC"/>
</dbReference>
<keyword evidence="11" id="KW-0234">DNA repair</keyword>
<dbReference type="Gene3D" id="2.40.50.140">
    <property type="entry name" value="Nucleic acid-binding proteins"/>
    <property type="match status" value="1"/>
</dbReference>
<dbReference type="InterPro" id="IPR050191">
    <property type="entry name" value="ATP-dep_DNA_ligase"/>
</dbReference>
<keyword evidence="16" id="KW-1185">Reference proteome</keyword>
<proteinExistence type="predicted"/>
<feature type="domain" description="ATP-dependent DNA ligase family profile" evidence="14">
    <location>
        <begin position="304"/>
        <end position="434"/>
    </location>
</feature>
<reference evidence="15 16" key="1">
    <citation type="submission" date="2021-04" db="EMBL/GenBank/DDBJ databases">
        <authorList>
            <person name="Ivanova A."/>
        </authorList>
    </citation>
    <scope>NUCLEOTIDE SEQUENCE [LARGE SCALE GENOMIC DNA]</scope>
    <source>
        <strain evidence="15 16">G18</strain>
    </source>
</reference>
<dbReference type="NCBIfam" id="TIGR04120">
    <property type="entry name" value="DNA_lig_bact"/>
    <property type="match status" value="1"/>
</dbReference>
<dbReference type="InterPro" id="IPR012308">
    <property type="entry name" value="DNA_ligase_ATP-dep_N"/>
</dbReference>
<keyword evidence="6" id="KW-0547">Nucleotide-binding</keyword>
<evidence type="ECO:0000256" key="1">
    <source>
        <dbReference type="ARBA" id="ARBA00012727"/>
    </source>
</evidence>
<dbReference type="Gene3D" id="1.10.3260.10">
    <property type="entry name" value="DNA ligase, ATP-dependent, N-terminal domain"/>
    <property type="match status" value="1"/>
</dbReference>
<sequence>MKAFADLYAALDATTRTTGKVEALARYFAGAAPDDAAWAVYFLSGRKPRQAVPSKRLRLWARELAGVPEWLFDEAYHHVGDVAETVALLLPLADRASDVALSEWVTKRLLPLRDLEEEVQKAAVLAAWAELDAGQRFVWNKLITGEFRVGVSQLLVVRALAQVSKLPADVISHRLMGTWEPTAMFYTGLVAADSGDTELSRPYPFFLAHPLEGDPASLGPVAEWQAEWKWDGIRAQVVRRGGQTFVWSRGEELVTDRYPELKAMAAALPDGTVIDGELLPWRQGQVQPFADLQKRIGRKTVSKKLLDEIPVVLVAYDLIEADGADLRERPLGERRDQLEAIVAAANHPALILSPRLALNSWDALARERGASRARGVEGMMLKRRGSPYRVGRVRGDWWKWKVEPFTVDAVLINAQGGHGKRSGLFTDYTFAVWDADKLVPIAKAYSGLTDAEIKQVDAFVRANTVEKFGPVRAVKPELVFELGFEGIQLSTRHKSGIAVRFPRMLRWRTDKKPEEADTLERVKALLNVPAEGGA</sequence>
<keyword evidence="3" id="KW-0132">Cell division</keyword>
<evidence type="ECO:0000313" key="16">
    <source>
        <dbReference type="Proteomes" id="UP000676565"/>
    </source>
</evidence>
<dbReference type="NCBIfam" id="NF006701">
    <property type="entry name" value="PRK09247.1"/>
    <property type="match status" value="1"/>
</dbReference>
<evidence type="ECO:0000256" key="6">
    <source>
        <dbReference type="ARBA" id="ARBA00022741"/>
    </source>
</evidence>
<dbReference type="InterPro" id="IPR016059">
    <property type="entry name" value="DNA_ligase_ATP-dep_CS"/>
</dbReference>
<dbReference type="SUPFAM" id="SSF56091">
    <property type="entry name" value="DNA ligase/mRNA capping enzyme, catalytic domain"/>
    <property type="match status" value="1"/>
</dbReference>
<comment type="caution">
    <text evidence="15">The sequence shown here is derived from an EMBL/GenBank/DDBJ whole genome shotgun (WGS) entry which is preliminary data.</text>
</comment>
<keyword evidence="2 15" id="KW-0436">Ligase</keyword>
<evidence type="ECO:0000313" key="15">
    <source>
        <dbReference type="EMBL" id="MBP3955624.1"/>
    </source>
</evidence>
<dbReference type="RefSeq" id="WP_210653696.1">
    <property type="nucleotide sequence ID" value="NZ_JAGKQQ010000001.1"/>
</dbReference>
<keyword evidence="12" id="KW-0131">Cell cycle</keyword>
<dbReference type="Pfam" id="PF04679">
    <property type="entry name" value="DNA_ligase_A_C"/>
    <property type="match status" value="1"/>
</dbReference>
<dbReference type="PANTHER" id="PTHR45674">
    <property type="entry name" value="DNA LIGASE 1/3 FAMILY MEMBER"/>
    <property type="match status" value="1"/>
</dbReference>
<comment type="catalytic activity">
    <reaction evidence="13">
        <text>ATP + (deoxyribonucleotide)n-3'-hydroxyl + 5'-phospho-(deoxyribonucleotide)m = (deoxyribonucleotide)n+m + AMP + diphosphate.</text>
        <dbReference type="EC" id="6.5.1.1"/>
    </reaction>
</comment>
<keyword evidence="8" id="KW-0067">ATP-binding</keyword>
<keyword evidence="9" id="KW-0460">Magnesium</keyword>
<dbReference type="PROSITE" id="PS00697">
    <property type="entry name" value="DNA_LIGASE_A1"/>
    <property type="match status" value="1"/>
</dbReference>
<evidence type="ECO:0000256" key="11">
    <source>
        <dbReference type="ARBA" id="ARBA00023204"/>
    </source>
</evidence>
<dbReference type="InterPro" id="IPR012310">
    <property type="entry name" value="DNA_ligase_ATP-dep_cent"/>
</dbReference>
<dbReference type="SUPFAM" id="SSF50249">
    <property type="entry name" value="Nucleic acid-binding proteins"/>
    <property type="match status" value="1"/>
</dbReference>
<accession>A0ABS5BPM7</accession>
<dbReference type="InterPro" id="IPR036599">
    <property type="entry name" value="DNA_ligase_N_sf"/>
</dbReference>
<evidence type="ECO:0000256" key="4">
    <source>
        <dbReference type="ARBA" id="ARBA00022705"/>
    </source>
</evidence>
<keyword evidence="7" id="KW-0227">DNA damage</keyword>